<proteinExistence type="predicted"/>
<accession>A0A5N6QMY3</accession>
<name>A0A5N6QMY3_9ROSI</name>
<feature type="region of interest" description="Disordered" evidence="1">
    <location>
        <begin position="28"/>
        <end position="210"/>
    </location>
</feature>
<dbReference type="OrthoDB" id="763372at2759"/>
<feature type="compositionally biased region" description="Polar residues" evidence="1">
    <location>
        <begin position="186"/>
        <end position="199"/>
    </location>
</feature>
<reference evidence="2 3" key="1">
    <citation type="submission" date="2019-06" db="EMBL/GenBank/DDBJ databases">
        <title>A chromosomal-level reference genome of Carpinus fangiana (Coryloideae, Betulaceae).</title>
        <authorList>
            <person name="Yang X."/>
            <person name="Wang Z."/>
            <person name="Zhang L."/>
            <person name="Hao G."/>
            <person name="Liu J."/>
            <person name="Yang Y."/>
        </authorList>
    </citation>
    <scope>NUCLEOTIDE SEQUENCE [LARGE SCALE GENOMIC DNA]</scope>
    <source>
        <strain evidence="2">Cfa_2016G</strain>
        <tissue evidence="2">Leaf</tissue>
    </source>
</reference>
<evidence type="ECO:0000313" key="2">
    <source>
        <dbReference type="EMBL" id="KAE7999744.1"/>
    </source>
</evidence>
<dbReference type="Proteomes" id="UP000327013">
    <property type="component" value="Chromosome 1"/>
</dbReference>
<organism evidence="2 3">
    <name type="scientific">Carpinus fangiana</name>
    <dbReference type="NCBI Taxonomy" id="176857"/>
    <lineage>
        <taxon>Eukaryota</taxon>
        <taxon>Viridiplantae</taxon>
        <taxon>Streptophyta</taxon>
        <taxon>Embryophyta</taxon>
        <taxon>Tracheophyta</taxon>
        <taxon>Spermatophyta</taxon>
        <taxon>Magnoliopsida</taxon>
        <taxon>eudicotyledons</taxon>
        <taxon>Gunneridae</taxon>
        <taxon>Pentapetalae</taxon>
        <taxon>rosids</taxon>
        <taxon>fabids</taxon>
        <taxon>Fagales</taxon>
        <taxon>Betulaceae</taxon>
        <taxon>Carpinus</taxon>
    </lineage>
</organism>
<evidence type="ECO:0000313" key="3">
    <source>
        <dbReference type="Proteomes" id="UP000327013"/>
    </source>
</evidence>
<feature type="compositionally biased region" description="Basic and acidic residues" evidence="1">
    <location>
        <begin position="92"/>
        <end position="123"/>
    </location>
</feature>
<evidence type="ECO:0000256" key="1">
    <source>
        <dbReference type="SAM" id="MobiDB-lite"/>
    </source>
</evidence>
<dbReference type="AlphaFoldDB" id="A0A5N6QMY3"/>
<dbReference type="EMBL" id="CM017321">
    <property type="protein sequence ID" value="KAE7999744.1"/>
    <property type="molecule type" value="Genomic_DNA"/>
</dbReference>
<sequence>MKPSLTCSFSNHRLLHEYYDLEESGCSACDDTDGESGPRRKLPRAQRKKLRKKKLKEDASCRGNITGRLLPSTSESEAGNCGGGGDVETELPDTRRNAAEKKVDATAENSGEGKKKLKEDASRRGNIIGPLLHSTGESVAGDVETEPPGVRLNDAEKKVDATGGNSGEEAAAANKRMAKRLANGRLKSSTMENCNQNDQPCAEDVGSTST</sequence>
<feature type="compositionally biased region" description="Basic residues" evidence="1">
    <location>
        <begin position="39"/>
        <end position="54"/>
    </location>
</feature>
<gene>
    <name evidence="2" type="ORF">FH972_004146</name>
</gene>
<keyword evidence="3" id="KW-1185">Reference proteome</keyword>
<protein>
    <submittedName>
        <fullName evidence="2">Uncharacterized protein</fullName>
    </submittedName>
</protein>